<dbReference type="SMART" id="SM00347">
    <property type="entry name" value="HTH_MARR"/>
    <property type="match status" value="1"/>
</dbReference>
<dbReference type="RefSeq" id="WP_387723537.1">
    <property type="nucleotide sequence ID" value="NZ_JBIAPI010000010.1"/>
</dbReference>
<sequence>MPHSSPPAAPTALDVMATLSEFCRVYQQDLLAAAQSLDLTYSQAKLVCLLAEPRAMRELAGDLSCDASNITLLIDRLEQRGLVERHIDQADRRVKKVVATAEGAAIAMQLREGMHGVRAALETLTPARRRSLQSILGQLHTHMTTSPD</sequence>
<protein>
    <submittedName>
        <fullName evidence="2">MarR family winged helix-turn-helix transcriptional regulator</fullName>
    </submittedName>
</protein>
<dbReference type="PANTHER" id="PTHR33164:SF99">
    <property type="entry name" value="MARR FAMILY REGULATORY PROTEIN"/>
    <property type="match status" value="1"/>
</dbReference>
<reference evidence="2 3" key="1">
    <citation type="submission" date="2024-10" db="EMBL/GenBank/DDBJ databases">
        <title>The Natural Products Discovery Center: Release of the First 8490 Sequenced Strains for Exploring Actinobacteria Biosynthetic Diversity.</title>
        <authorList>
            <person name="Kalkreuter E."/>
            <person name="Kautsar S.A."/>
            <person name="Yang D."/>
            <person name="Bader C.D."/>
            <person name="Teijaro C.N."/>
            <person name="Fluegel L."/>
            <person name="Davis C.M."/>
            <person name="Simpson J.R."/>
            <person name="Lauterbach L."/>
            <person name="Steele A.D."/>
            <person name="Gui C."/>
            <person name="Meng S."/>
            <person name="Li G."/>
            <person name="Viehrig K."/>
            <person name="Ye F."/>
            <person name="Su P."/>
            <person name="Kiefer A.F."/>
            <person name="Nichols A."/>
            <person name="Cepeda A.J."/>
            <person name="Yan W."/>
            <person name="Fan B."/>
            <person name="Jiang Y."/>
            <person name="Adhikari A."/>
            <person name="Zheng C.-J."/>
            <person name="Schuster L."/>
            <person name="Cowan T.M."/>
            <person name="Smanski M.J."/>
            <person name="Chevrette M.G."/>
            <person name="De Carvalho L.P.S."/>
            <person name="Shen B."/>
        </authorList>
    </citation>
    <scope>NUCLEOTIDE SEQUENCE [LARGE SCALE GENOMIC DNA]</scope>
    <source>
        <strain evidence="2 3">NPDC003040</strain>
    </source>
</reference>
<dbReference type="SUPFAM" id="SSF46785">
    <property type="entry name" value="Winged helix' DNA-binding domain"/>
    <property type="match status" value="1"/>
</dbReference>
<dbReference type="InterPro" id="IPR000835">
    <property type="entry name" value="HTH_MarR-typ"/>
</dbReference>
<dbReference type="InterPro" id="IPR036390">
    <property type="entry name" value="WH_DNA-bd_sf"/>
</dbReference>
<dbReference type="PANTHER" id="PTHR33164">
    <property type="entry name" value="TRANSCRIPTIONAL REGULATOR, MARR FAMILY"/>
    <property type="match status" value="1"/>
</dbReference>
<name>A0ABW6R1R3_9NOCA</name>
<keyword evidence="3" id="KW-1185">Reference proteome</keyword>
<dbReference type="PROSITE" id="PS50995">
    <property type="entry name" value="HTH_MARR_2"/>
    <property type="match status" value="1"/>
</dbReference>
<dbReference type="EMBL" id="JBIAPI010000010">
    <property type="protein sequence ID" value="MFF3227459.1"/>
    <property type="molecule type" value="Genomic_DNA"/>
</dbReference>
<feature type="domain" description="HTH marR-type" evidence="1">
    <location>
        <begin position="12"/>
        <end position="141"/>
    </location>
</feature>
<dbReference type="Pfam" id="PF01047">
    <property type="entry name" value="MarR"/>
    <property type="match status" value="1"/>
</dbReference>
<gene>
    <name evidence="2" type="ORF">ACFYV7_31995</name>
</gene>
<comment type="caution">
    <text evidence="2">The sequence shown here is derived from an EMBL/GenBank/DDBJ whole genome shotgun (WGS) entry which is preliminary data.</text>
</comment>
<dbReference type="InterPro" id="IPR039422">
    <property type="entry name" value="MarR/SlyA-like"/>
</dbReference>
<dbReference type="InterPro" id="IPR036388">
    <property type="entry name" value="WH-like_DNA-bd_sf"/>
</dbReference>
<accession>A0ABW6R1R3</accession>
<dbReference type="Gene3D" id="1.10.10.10">
    <property type="entry name" value="Winged helix-like DNA-binding domain superfamily/Winged helix DNA-binding domain"/>
    <property type="match status" value="1"/>
</dbReference>
<proteinExistence type="predicted"/>
<evidence type="ECO:0000313" key="2">
    <source>
        <dbReference type="EMBL" id="MFF3227459.1"/>
    </source>
</evidence>
<evidence type="ECO:0000259" key="1">
    <source>
        <dbReference type="PROSITE" id="PS50995"/>
    </source>
</evidence>
<organism evidence="2 3">
    <name type="scientific">Nocardia suismassiliense</name>
    <dbReference type="NCBI Taxonomy" id="2077092"/>
    <lineage>
        <taxon>Bacteria</taxon>
        <taxon>Bacillati</taxon>
        <taxon>Actinomycetota</taxon>
        <taxon>Actinomycetes</taxon>
        <taxon>Mycobacteriales</taxon>
        <taxon>Nocardiaceae</taxon>
        <taxon>Nocardia</taxon>
    </lineage>
</organism>
<dbReference type="Proteomes" id="UP001601948">
    <property type="component" value="Unassembled WGS sequence"/>
</dbReference>
<evidence type="ECO:0000313" key="3">
    <source>
        <dbReference type="Proteomes" id="UP001601948"/>
    </source>
</evidence>
<dbReference type="PRINTS" id="PR00598">
    <property type="entry name" value="HTHMARR"/>
</dbReference>